<organism evidence="1 2">
    <name type="scientific">Streptomyces bohaiensis</name>
    <dbReference type="NCBI Taxonomy" id="1431344"/>
    <lineage>
        <taxon>Bacteria</taxon>
        <taxon>Bacillati</taxon>
        <taxon>Actinomycetota</taxon>
        <taxon>Actinomycetes</taxon>
        <taxon>Kitasatosporales</taxon>
        <taxon>Streptomycetaceae</taxon>
        <taxon>Streptomyces</taxon>
    </lineage>
</organism>
<evidence type="ECO:0000313" key="1">
    <source>
        <dbReference type="EMBL" id="NJQ14224.1"/>
    </source>
</evidence>
<keyword evidence="2" id="KW-1185">Reference proteome</keyword>
<proteinExistence type="predicted"/>
<evidence type="ECO:0008006" key="3">
    <source>
        <dbReference type="Google" id="ProtNLM"/>
    </source>
</evidence>
<evidence type="ECO:0000313" key="2">
    <source>
        <dbReference type="Proteomes" id="UP000727056"/>
    </source>
</evidence>
<dbReference type="Proteomes" id="UP000727056">
    <property type="component" value="Unassembled WGS sequence"/>
</dbReference>
<gene>
    <name evidence="1" type="ORF">HCN52_04545</name>
</gene>
<dbReference type="RefSeq" id="WP_168087056.1">
    <property type="nucleotide sequence ID" value="NZ_BHZH01000098.1"/>
</dbReference>
<dbReference type="EMBL" id="JAAVJC010000018">
    <property type="protein sequence ID" value="NJQ14224.1"/>
    <property type="molecule type" value="Genomic_DNA"/>
</dbReference>
<accession>A0ABX1CD34</accession>
<reference evidence="1 2" key="1">
    <citation type="submission" date="2020-03" db="EMBL/GenBank/DDBJ databases">
        <title>Draft genome of Streptomyces sp. ventii, isolated from the Axial Seamount in the Pacific Ocean, and resequencing of the two type strains Streptomyces lonarensis strain NCL 716 and Streptomyces bohaiensis strain 11A07.</title>
        <authorList>
            <person name="Loughran R.M."/>
            <person name="Pfannmuller K.M."/>
            <person name="Wasson B.J."/>
            <person name="Deadmond M.C."/>
            <person name="Paddock B.E."/>
            <person name="Koyack M.J."/>
            <person name="Gallegos D.A."/>
            <person name="Mitchell E.A."/>
            <person name="Ushijima B."/>
            <person name="Saw J.H."/>
            <person name="Mcphail K.L."/>
            <person name="Videau P."/>
        </authorList>
    </citation>
    <scope>NUCLEOTIDE SEQUENCE [LARGE SCALE GENOMIC DNA]</scope>
    <source>
        <strain evidence="1 2">11A07</strain>
    </source>
</reference>
<name>A0ABX1CD34_9ACTN</name>
<sequence>MAKIRIEVPRGGIRQIARSDRVKADLERRARQVAAAARATAPTMHTGTIQVTTESTKGKDRARANVIALHPGVLAAEAKYAFIRRALDAAR</sequence>
<protein>
    <recommendedName>
        <fullName evidence="3">HK97 gp10 family phage protein</fullName>
    </recommendedName>
</protein>
<comment type="caution">
    <text evidence="1">The sequence shown here is derived from an EMBL/GenBank/DDBJ whole genome shotgun (WGS) entry which is preliminary data.</text>
</comment>